<evidence type="ECO:0000313" key="1">
    <source>
        <dbReference type="EMBL" id="TCT01292.1"/>
    </source>
</evidence>
<comment type="caution">
    <text evidence="1">The sequence shown here is derived from an EMBL/GenBank/DDBJ whole genome shotgun (WGS) entry which is preliminary data.</text>
</comment>
<evidence type="ECO:0008006" key="3">
    <source>
        <dbReference type="Google" id="ProtNLM"/>
    </source>
</evidence>
<keyword evidence="2" id="KW-1185">Reference proteome</keyword>
<dbReference type="OrthoDB" id="5716571at2"/>
<evidence type="ECO:0000313" key="2">
    <source>
        <dbReference type="Proteomes" id="UP000294599"/>
    </source>
</evidence>
<name>A0A4S3L2M1_9GAMM</name>
<organism evidence="1 2">
    <name type="scientific">Pseudofulvimonas gallinarii</name>
    <dbReference type="NCBI Taxonomy" id="634155"/>
    <lineage>
        <taxon>Bacteria</taxon>
        <taxon>Pseudomonadati</taxon>
        <taxon>Pseudomonadota</taxon>
        <taxon>Gammaproteobacteria</taxon>
        <taxon>Lysobacterales</taxon>
        <taxon>Rhodanobacteraceae</taxon>
        <taxon>Pseudofulvimonas</taxon>
    </lineage>
</organism>
<dbReference type="InterPro" id="IPR011050">
    <property type="entry name" value="Pectin_lyase_fold/virulence"/>
</dbReference>
<dbReference type="AlphaFoldDB" id="A0A4S3L2M1"/>
<dbReference type="RefSeq" id="WP_123521790.1">
    <property type="nucleotide sequence ID" value="NZ_JBHLWF010000005.1"/>
</dbReference>
<proteinExistence type="predicted"/>
<dbReference type="Proteomes" id="UP000294599">
    <property type="component" value="Unassembled WGS sequence"/>
</dbReference>
<sequence>MTSKTSSMPERVRAPLGPQPARAVRHLLALFFGLFVLSAGTAWAGGGELTAADFNLPPQDAQGWSVLTPSVDSRLIYVDSTNGSDGNGQVYSPSSPQIGPDPTRPVGQVQAFRTLSAAIQQVRNGQPDWMLLRAGRVWQESLPIRRGRSPAERSVITSWGDGARPELRTGTGRGISGNYPENLAIIGLRFWAHTRDPEGPFFTSYDGSDGFSFISTPPGQSGKVRNVLIEDCFFRSYESNGINGALPREPVERIVIRRSIISRNFKSAGEGHSQGLYHTGRGQTTAVPVLMLQENLFDHNGWRIQSTSNNGKEDGQATIFNHNTYFSSTRNILFQRNLFLRASSIGNKWTAYHDDGSLSENIVIEDNLYAEGEIGISIGGNEDEPFRFDRIGIRNNVFTDIGRTRPTNRSLSWSVEAKDWHTGEITGNLFIHQRAAMSNVYGLAVVAIGQAGTILVENNVFGNMRGGSDGIVRLLNGNNVENVLFHNNVVQSPTATPLVALQPGGYVFSGNNLYHSTSDEERMFRVNGDRVGLPEWIAASGDTGATVAPIGFPAPERDLETYVAHVGLGSGFEDFLTAVYGQSRSSWNPALTAGVINDWLRAGFGMPQTGGDVIFADGFQP</sequence>
<reference evidence="1 2" key="1">
    <citation type="submission" date="2019-03" db="EMBL/GenBank/DDBJ databases">
        <title>Genomic Encyclopedia of Type Strains, Phase IV (KMG-IV): sequencing the most valuable type-strain genomes for metagenomic binning, comparative biology and taxonomic classification.</title>
        <authorList>
            <person name="Goeker M."/>
        </authorList>
    </citation>
    <scope>NUCLEOTIDE SEQUENCE [LARGE SCALE GENOMIC DNA]</scope>
    <source>
        <strain evidence="1 2">DSM 21944</strain>
    </source>
</reference>
<dbReference type="InterPro" id="IPR012334">
    <property type="entry name" value="Pectin_lyas_fold"/>
</dbReference>
<dbReference type="Gene3D" id="2.160.20.10">
    <property type="entry name" value="Single-stranded right-handed beta-helix, Pectin lyase-like"/>
    <property type="match status" value="1"/>
</dbReference>
<gene>
    <name evidence="1" type="ORF">EDC25_101152</name>
</gene>
<dbReference type="SUPFAM" id="SSF51126">
    <property type="entry name" value="Pectin lyase-like"/>
    <property type="match status" value="1"/>
</dbReference>
<protein>
    <recommendedName>
        <fullName evidence="3">Parallel beta helix pectate lyase-like protein</fullName>
    </recommendedName>
</protein>
<dbReference type="EMBL" id="SMAF01000001">
    <property type="protein sequence ID" value="TCT01292.1"/>
    <property type="molecule type" value="Genomic_DNA"/>
</dbReference>
<accession>A0A4S3L2M1</accession>